<dbReference type="EMBL" id="QJKC01000001">
    <property type="protein sequence ID" value="PXX50954.1"/>
    <property type="molecule type" value="Genomic_DNA"/>
</dbReference>
<dbReference type="Pfam" id="PF02954">
    <property type="entry name" value="HTH_8"/>
    <property type="match status" value="1"/>
</dbReference>
<name>A0A318JYV3_9NEIS</name>
<gene>
    <name evidence="2" type="ORF">DFR38_1019</name>
</gene>
<protein>
    <submittedName>
        <fullName evidence="2">Regulatory Fis family protein</fullName>
    </submittedName>
</protein>
<dbReference type="Gene3D" id="1.10.10.60">
    <property type="entry name" value="Homeodomain-like"/>
    <property type="match status" value="1"/>
</dbReference>
<dbReference type="SUPFAM" id="SSF46689">
    <property type="entry name" value="Homeodomain-like"/>
    <property type="match status" value="1"/>
</dbReference>
<dbReference type="Proteomes" id="UP000248395">
    <property type="component" value="Unassembled WGS sequence"/>
</dbReference>
<dbReference type="GO" id="GO:0043565">
    <property type="term" value="F:sequence-specific DNA binding"/>
    <property type="evidence" value="ECO:0007669"/>
    <property type="project" value="InterPro"/>
</dbReference>
<dbReference type="AlphaFoldDB" id="A0A318JYV3"/>
<evidence type="ECO:0000313" key="2">
    <source>
        <dbReference type="EMBL" id="PXX50954.1"/>
    </source>
</evidence>
<comment type="caution">
    <text evidence="2">The sequence shown here is derived from an EMBL/GenBank/DDBJ whole genome shotgun (WGS) entry which is preliminary data.</text>
</comment>
<dbReference type="InterPro" id="IPR002197">
    <property type="entry name" value="HTH_Fis"/>
</dbReference>
<proteinExistence type="predicted"/>
<evidence type="ECO:0000313" key="3">
    <source>
        <dbReference type="Proteomes" id="UP000248395"/>
    </source>
</evidence>
<sequence length="63" mass="6878">MVPGSAAADSQPTLHAAVESFEKGMIAEELRKQGGNVSKTAEVLKIAKTTLFDKIRKYDLEEK</sequence>
<dbReference type="PRINTS" id="PR01590">
    <property type="entry name" value="HTHFIS"/>
</dbReference>
<evidence type="ECO:0000259" key="1">
    <source>
        <dbReference type="Pfam" id="PF02954"/>
    </source>
</evidence>
<feature type="domain" description="DNA binding HTH" evidence="1">
    <location>
        <begin position="18"/>
        <end position="58"/>
    </location>
</feature>
<reference evidence="2 3" key="1">
    <citation type="submission" date="2018-05" db="EMBL/GenBank/DDBJ databases">
        <title>Genomic Encyclopedia of Type Strains, Phase IV (KMG-IV): sequencing the most valuable type-strain genomes for metagenomic binning, comparative biology and taxonomic classification.</title>
        <authorList>
            <person name="Goeker M."/>
        </authorList>
    </citation>
    <scope>NUCLEOTIDE SEQUENCE [LARGE SCALE GENOMIC DNA]</scope>
    <source>
        <strain evidence="2 3">DSM 25134</strain>
    </source>
</reference>
<keyword evidence="3" id="KW-1185">Reference proteome</keyword>
<organism evidence="2 3">
    <name type="scientific">Aquitalea magnusonii</name>
    <dbReference type="NCBI Taxonomy" id="332411"/>
    <lineage>
        <taxon>Bacteria</taxon>
        <taxon>Pseudomonadati</taxon>
        <taxon>Pseudomonadota</taxon>
        <taxon>Betaproteobacteria</taxon>
        <taxon>Neisseriales</taxon>
        <taxon>Chromobacteriaceae</taxon>
        <taxon>Aquitalea</taxon>
    </lineage>
</organism>
<accession>A0A318JYV3</accession>
<dbReference type="InterPro" id="IPR009057">
    <property type="entry name" value="Homeodomain-like_sf"/>
</dbReference>